<name>A0A2K4WWQ1_PSESX</name>
<reference evidence="1 2" key="1">
    <citation type="submission" date="2017-11" db="EMBL/GenBank/DDBJ databases">
        <authorList>
            <person name="Han C.G."/>
        </authorList>
    </citation>
    <scope>NUCLEOTIDE SEQUENCE [LARGE SCALE GENOMIC DNA]</scope>
    <source>
        <strain evidence="1">CFBP3840</strain>
    </source>
</reference>
<protein>
    <submittedName>
        <fullName evidence="1">EstX protein</fullName>
    </submittedName>
</protein>
<evidence type="ECO:0000313" key="1">
    <source>
        <dbReference type="EMBL" id="SOS40319.1"/>
    </source>
</evidence>
<dbReference type="AlphaFoldDB" id="A0A2K4WWQ1"/>
<dbReference type="EMBL" id="LT963409">
    <property type="protein sequence ID" value="SOS40319.1"/>
    <property type="molecule type" value="Genomic_DNA"/>
</dbReference>
<accession>A0A2K4WWQ1</accession>
<evidence type="ECO:0000313" key="2">
    <source>
        <dbReference type="Proteomes" id="UP000238095"/>
    </source>
</evidence>
<proteinExistence type="predicted"/>
<organism evidence="1 2">
    <name type="scientific">Pseudomonas syringae</name>
    <dbReference type="NCBI Taxonomy" id="317"/>
    <lineage>
        <taxon>Bacteria</taxon>
        <taxon>Pseudomonadati</taxon>
        <taxon>Pseudomonadota</taxon>
        <taxon>Gammaproteobacteria</taxon>
        <taxon>Pseudomonadales</taxon>
        <taxon>Pseudomonadaceae</taxon>
        <taxon>Pseudomonas</taxon>
    </lineage>
</organism>
<gene>
    <name evidence="1" type="ORF">CFBP3840_03277</name>
</gene>
<dbReference type="Proteomes" id="UP000238095">
    <property type="component" value="Chromosome 1"/>
</dbReference>
<sequence>MPLLAVAAAGDHQDPVWACRTLFDQIGAAQHKQFLCLGREHGFDEDFDHVRMLVSKAAQQQVWPRVIEWLNGQSVPEQVVEFQAAVGS</sequence>